<dbReference type="EMBL" id="VFPQ01000001">
    <property type="protein sequence ID" value="TQM76958.1"/>
    <property type="molecule type" value="Genomic_DNA"/>
</dbReference>
<dbReference type="Proteomes" id="UP000319213">
    <property type="component" value="Unassembled WGS sequence"/>
</dbReference>
<proteinExistence type="predicted"/>
<gene>
    <name evidence="1" type="ORF">FHX40_3710</name>
</gene>
<sequence length="57" mass="5747">MMRGGLSPRPLPSWSLHLAASAVILLATLLTTAGVVFVTPPPGPASPTPTCVPGKRG</sequence>
<accession>A0A543J2C7</accession>
<name>A0A543J2C7_9ACTN</name>
<evidence type="ECO:0000313" key="2">
    <source>
        <dbReference type="Proteomes" id="UP000319213"/>
    </source>
</evidence>
<comment type="caution">
    <text evidence="1">The sequence shown here is derived from an EMBL/GenBank/DDBJ whole genome shotgun (WGS) entry which is preliminary data.</text>
</comment>
<evidence type="ECO:0000313" key="1">
    <source>
        <dbReference type="EMBL" id="TQM76958.1"/>
    </source>
</evidence>
<reference evidence="1 2" key="1">
    <citation type="submission" date="2019-06" db="EMBL/GenBank/DDBJ databases">
        <title>Sequencing the genomes of 1000 actinobacteria strains.</title>
        <authorList>
            <person name="Klenk H.-P."/>
        </authorList>
    </citation>
    <scope>NUCLEOTIDE SEQUENCE [LARGE SCALE GENOMIC DNA]</scope>
    <source>
        <strain evidence="1 2">DSM 43186</strain>
    </source>
</reference>
<organism evidence="1 2">
    <name type="scientific">Thermopolyspora flexuosa</name>
    <dbReference type="NCBI Taxonomy" id="103836"/>
    <lineage>
        <taxon>Bacteria</taxon>
        <taxon>Bacillati</taxon>
        <taxon>Actinomycetota</taxon>
        <taxon>Actinomycetes</taxon>
        <taxon>Streptosporangiales</taxon>
        <taxon>Streptosporangiaceae</taxon>
        <taxon>Thermopolyspora</taxon>
    </lineage>
</organism>
<dbReference type="AlphaFoldDB" id="A0A543J2C7"/>
<keyword evidence="2" id="KW-1185">Reference proteome</keyword>
<protein>
    <submittedName>
        <fullName evidence="1">Uncharacterized protein</fullName>
    </submittedName>
</protein>